<gene>
    <name evidence="2" type="ORF">GMRT_14351</name>
</gene>
<evidence type="ECO:0000259" key="1">
    <source>
        <dbReference type="SMART" id="SM00481"/>
    </source>
</evidence>
<dbReference type="OrthoDB" id="16564at2759"/>
<dbReference type="InterPro" id="IPR003141">
    <property type="entry name" value="Pol/His_phosphatase_N"/>
</dbReference>
<dbReference type="SUPFAM" id="SSF89550">
    <property type="entry name" value="PHP domain-like"/>
    <property type="match status" value="1"/>
</dbReference>
<dbReference type="SMART" id="SM00481">
    <property type="entry name" value="POLIIIAc"/>
    <property type="match status" value="1"/>
</dbReference>
<dbReference type="Gene3D" id="3.20.20.140">
    <property type="entry name" value="Metal-dependent hydrolases"/>
    <property type="match status" value="1"/>
</dbReference>
<dbReference type="InterPro" id="IPR004013">
    <property type="entry name" value="PHP_dom"/>
</dbReference>
<feature type="domain" description="Polymerase/histidinol phosphatase N-terminal" evidence="1">
    <location>
        <begin position="3"/>
        <end position="69"/>
    </location>
</feature>
<dbReference type="PANTHER" id="PTHR42924:SF3">
    <property type="entry name" value="POLYMERASE_HISTIDINOL PHOSPHATASE N-TERMINAL DOMAIN-CONTAINING PROTEIN"/>
    <property type="match status" value="1"/>
</dbReference>
<protein>
    <submittedName>
        <fullName evidence="2">Putative Metal-dependent phosphoesterase</fullName>
    </submittedName>
</protein>
<dbReference type="AlphaFoldDB" id="A0A4Z1T6N4"/>
<sequence>MLIDLHVHSTFSDGVLAPAELFARADALQLDLLSITDHDTFETYRHIIETKLYPKMTAYLPGIEVSTVDLEGRSQHLLIYFPQLLILPTERELSFTKQIKKDQDFLDTLKPFLRKVEDTKNSRIERAKETFRKLKEHFNIEYDWLEFCQDTGIDLRTDTAIGAIGRPHIAKYLIKHGYCASIEDAFSKYLGDDSPAYTMKRDLPLYETIAEVIGYGGIPVLAHPLLKATRTEASNVIQKATTHGLLGLEVYHPCVKPTDWEYLLTLTEELNLIPTIGSDFHSDESLIKKAEVGYLFGNEMYSDEKKLLLIKRIFSLHSFSLD</sequence>
<dbReference type="Pfam" id="PF02811">
    <property type="entry name" value="PHP"/>
    <property type="match status" value="1"/>
</dbReference>
<dbReference type="Proteomes" id="UP000315496">
    <property type="component" value="Chromosome 2"/>
</dbReference>
<dbReference type="PANTHER" id="PTHR42924">
    <property type="entry name" value="EXONUCLEASE"/>
    <property type="match status" value="1"/>
</dbReference>
<evidence type="ECO:0000313" key="2">
    <source>
        <dbReference type="EMBL" id="TNJ28199.1"/>
    </source>
</evidence>
<dbReference type="Gene3D" id="1.10.150.650">
    <property type="match status" value="1"/>
</dbReference>
<dbReference type="EMBL" id="VDLU01000002">
    <property type="protein sequence ID" value="TNJ28199.1"/>
    <property type="molecule type" value="Genomic_DNA"/>
</dbReference>
<name>A0A4Z1T6N4_GIAMU</name>
<evidence type="ECO:0000313" key="3">
    <source>
        <dbReference type="Proteomes" id="UP000315496"/>
    </source>
</evidence>
<reference evidence="2 3" key="1">
    <citation type="submission" date="2019-05" db="EMBL/GenBank/DDBJ databases">
        <title>The compact genome of Giardia muris reveals important steps in the evolution of intestinal protozoan parasites.</title>
        <authorList>
            <person name="Xu F."/>
            <person name="Jimenez-Gonzalez A."/>
            <person name="Einarsson E."/>
            <person name="Astvaldsson A."/>
            <person name="Peirasmaki D."/>
            <person name="Eckmann L."/>
            <person name="Andersson J.O."/>
            <person name="Svard S.G."/>
            <person name="Jerlstrom-Hultqvist J."/>
        </authorList>
    </citation>
    <scope>NUCLEOTIDE SEQUENCE [LARGE SCALE GENOMIC DNA]</scope>
    <source>
        <strain evidence="2 3">Roberts-Thomson</strain>
    </source>
</reference>
<keyword evidence="3" id="KW-1185">Reference proteome</keyword>
<accession>A0A4Z1T6N4</accession>
<dbReference type="VEuPathDB" id="GiardiaDB:GMRT_14351"/>
<dbReference type="InterPro" id="IPR052018">
    <property type="entry name" value="PHP_domain"/>
</dbReference>
<proteinExistence type="predicted"/>
<organism evidence="2 3">
    <name type="scientific">Giardia muris</name>
    <dbReference type="NCBI Taxonomy" id="5742"/>
    <lineage>
        <taxon>Eukaryota</taxon>
        <taxon>Metamonada</taxon>
        <taxon>Diplomonadida</taxon>
        <taxon>Hexamitidae</taxon>
        <taxon>Giardiinae</taxon>
        <taxon>Giardia</taxon>
    </lineage>
</organism>
<comment type="caution">
    <text evidence="2">The sequence shown here is derived from an EMBL/GenBank/DDBJ whole genome shotgun (WGS) entry which is preliminary data.</text>
</comment>
<dbReference type="GO" id="GO:0004534">
    <property type="term" value="F:5'-3' RNA exonuclease activity"/>
    <property type="evidence" value="ECO:0007669"/>
    <property type="project" value="TreeGrafter"/>
</dbReference>
<dbReference type="InterPro" id="IPR016195">
    <property type="entry name" value="Pol/histidinol_Pase-like"/>
</dbReference>
<dbReference type="GO" id="GO:0035312">
    <property type="term" value="F:5'-3' DNA exonuclease activity"/>
    <property type="evidence" value="ECO:0007669"/>
    <property type="project" value="TreeGrafter"/>
</dbReference>